<protein>
    <recommendedName>
        <fullName evidence="8">Cell division protein FtsZ</fullName>
    </recommendedName>
</protein>
<feature type="non-terminal residue" evidence="6">
    <location>
        <position position="1"/>
    </location>
</feature>
<dbReference type="GO" id="GO:0032153">
    <property type="term" value="C:cell division site"/>
    <property type="evidence" value="ECO:0007669"/>
    <property type="project" value="TreeGrafter"/>
</dbReference>
<dbReference type="InterPro" id="IPR008280">
    <property type="entry name" value="Tub_FtsZ_C"/>
</dbReference>
<dbReference type="GO" id="GO:0003924">
    <property type="term" value="F:GTPase activity"/>
    <property type="evidence" value="ECO:0007669"/>
    <property type="project" value="InterPro"/>
</dbReference>
<dbReference type="InterPro" id="IPR036525">
    <property type="entry name" value="Tubulin/FtsZ_GTPase_sf"/>
</dbReference>
<evidence type="ECO:0000256" key="1">
    <source>
        <dbReference type="ARBA" id="ARBA00022741"/>
    </source>
</evidence>
<dbReference type="InterPro" id="IPR003008">
    <property type="entry name" value="Tubulin_FtsZ_GTPase"/>
</dbReference>
<dbReference type="InterPro" id="IPR045061">
    <property type="entry name" value="FtsZ/CetZ"/>
</dbReference>
<organism evidence="6 7">
    <name type="scientific">Candidatus Wildermuthbacteria bacterium RIFCSPLOWO2_01_FULL_48_16</name>
    <dbReference type="NCBI Taxonomy" id="1802461"/>
    <lineage>
        <taxon>Bacteria</taxon>
        <taxon>Candidatus Wildermuthiibacteriota</taxon>
    </lineage>
</organism>
<proteinExistence type="predicted"/>
<feature type="region of interest" description="Disordered" evidence="3">
    <location>
        <begin position="234"/>
        <end position="284"/>
    </location>
</feature>
<gene>
    <name evidence="6" type="ORF">A3B24_03505</name>
</gene>
<dbReference type="SUPFAM" id="SSF55307">
    <property type="entry name" value="Tubulin C-terminal domain-like"/>
    <property type="match status" value="1"/>
</dbReference>
<name>A0A1G2RM17_9BACT</name>
<dbReference type="Pfam" id="PF12327">
    <property type="entry name" value="FtsZ_C"/>
    <property type="match status" value="1"/>
</dbReference>
<dbReference type="SMART" id="SM00864">
    <property type="entry name" value="Tubulin"/>
    <property type="match status" value="1"/>
</dbReference>
<dbReference type="InterPro" id="IPR024757">
    <property type="entry name" value="FtsZ_C"/>
</dbReference>
<comment type="caution">
    <text evidence="6">The sequence shown here is derived from an EMBL/GenBank/DDBJ whole genome shotgun (WGS) entry which is preliminary data.</text>
</comment>
<dbReference type="PRINTS" id="PR00423">
    <property type="entry name" value="CELLDVISFTSZ"/>
</dbReference>
<dbReference type="SUPFAM" id="SSF52490">
    <property type="entry name" value="Tubulin nucleotide-binding domain-like"/>
    <property type="match status" value="1"/>
</dbReference>
<keyword evidence="1" id="KW-0547">Nucleotide-binding</keyword>
<dbReference type="PANTHER" id="PTHR30314:SF3">
    <property type="entry name" value="MITOCHONDRIAL DIVISION PROTEIN FSZA"/>
    <property type="match status" value="1"/>
</dbReference>
<dbReference type="AlphaFoldDB" id="A0A1G2RM17"/>
<evidence type="ECO:0000256" key="3">
    <source>
        <dbReference type="SAM" id="MobiDB-lite"/>
    </source>
</evidence>
<dbReference type="Gene3D" id="3.30.1330.20">
    <property type="entry name" value="Tubulin/FtsZ, C-terminal domain"/>
    <property type="match status" value="1"/>
</dbReference>
<dbReference type="InterPro" id="IPR037103">
    <property type="entry name" value="Tubulin/FtsZ-like_C"/>
</dbReference>
<dbReference type="Proteomes" id="UP000176917">
    <property type="component" value="Unassembled WGS sequence"/>
</dbReference>
<dbReference type="Pfam" id="PF00091">
    <property type="entry name" value="Tubulin"/>
    <property type="match status" value="1"/>
</dbReference>
<dbReference type="EMBL" id="MHUG01000004">
    <property type="protein sequence ID" value="OHA73903.1"/>
    <property type="molecule type" value="Genomic_DNA"/>
</dbReference>
<feature type="domain" description="Tubulin/FtsZ 2-layer sandwich" evidence="5">
    <location>
        <begin position="120"/>
        <end position="237"/>
    </location>
</feature>
<dbReference type="Gene3D" id="3.40.50.1440">
    <property type="entry name" value="Tubulin/FtsZ, GTPase domain"/>
    <property type="match status" value="1"/>
</dbReference>
<evidence type="ECO:0000259" key="5">
    <source>
        <dbReference type="SMART" id="SM00865"/>
    </source>
</evidence>
<keyword evidence="2" id="KW-0342">GTP-binding</keyword>
<dbReference type="InterPro" id="IPR017975">
    <property type="entry name" value="Tubulin_CS"/>
</dbReference>
<evidence type="ECO:0000259" key="4">
    <source>
        <dbReference type="SMART" id="SM00864"/>
    </source>
</evidence>
<reference evidence="6 7" key="1">
    <citation type="journal article" date="2016" name="Nat. Commun.">
        <title>Thousands of microbial genomes shed light on interconnected biogeochemical processes in an aquifer system.</title>
        <authorList>
            <person name="Anantharaman K."/>
            <person name="Brown C.T."/>
            <person name="Hug L.A."/>
            <person name="Sharon I."/>
            <person name="Castelle C.J."/>
            <person name="Probst A.J."/>
            <person name="Thomas B.C."/>
            <person name="Singh A."/>
            <person name="Wilkins M.J."/>
            <person name="Karaoz U."/>
            <person name="Brodie E.L."/>
            <person name="Williams K.H."/>
            <person name="Hubbard S.S."/>
            <person name="Banfield J.F."/>
        </authorList>
    </citation>
    <scope>NUCLEOTIDE SEQUENCE [LARGE SCALE GENOMIC DNA]</scope>
</reference>
<feature type="compositionally biased region" description="Basic and acidic residues" evidence="3">
    <location>
        <begin position="275"/>
        <end position="284"/>
    </location>
</feature>
<accession>A0A1G2RM17</accession>
<evidence type="ECO:0000313" key="7">
    <source>
        <dbReference type="Proteomes" id="UP000176917"/>
    </source>
</evidence>
<dbReference type="GO" id="GO:0007017">
    <property type="term" value="P:microtubule-based process"/>
    <property type="evidence" value="ECO:0007669"/>
    <property type="project" value="InterPro"/>
</dbReference>
<dbReference type="InterPro" id="IPR018316">
    <property type="entry name" value="Tubulin/FtsZ_2-layer-sand-dom"/>
</dbReference>
<evidence type="ECO:0008006" key="8">
    <source>
        <dbReference type="Google" id="ProtNLM"/>
    </source>
</evidence>
<dbReference type="STRING" id="1802461.A3B24_03505"/>
<dbReference type="SMART" id="SM00865">
    <property type="entry name" value="Tubulin_C"/>
    <property type="match status" value="1"/>
</dbReference>
<feature type="domain" description="Tubulin/FtsZ GTPase" evidence="4">
    <location>
        <begin position="1"/>
        <end position="118"/>
    </location>
</feature>
<feature type="compositionally biased region" description="Basic residues" evidence="3">
    <location>
        <begin position="242"/>
        <end position="264"/>
    </location>
</feature>
<dbReference type="PROSITE" id="PS00227">
    <property type="entry name" value="TUBULIN"/>
    <property type="match status" value="1"/>
</dbReference>
<sequence>NIKKLLEGNDLCVLVSSLGGGTGSGAAPVFAEACNSEKILTIGIFTMPFSFEGEKRRQIAEAALQKLQPLVNTYVLLQNDSIFNIVSRDTPLRFAFGSLNKKLAEVLGGLLETLFVPGLINTDFADIKTMLQGRGRLSFLSSGSAAGEERAKTALTEALSNTLYQYGPRRAERILFNVAGSKDIKMQEVAQVSNAIFQENPRAKIIFGITSHPRFRNKLRVTLFAIGCEPTRQIQKEAKPKAAAKPKQKKPVSKKTPRKARKIAPKLPFQATKEVPQEKPRRNALEVKEAIDQEIQDLQEQEKKWDTPAFLRFRRT</sequence>
<dbReference type="GO" id="GO:0005874">
    <property type="term" value="C:microtubule"/>
    <property type="evidence" value="ECO:0007669"/>
    <property type="project" value="InterPro"/>
</dbReference>
<evidence type="ECO:0000256" key="2">
    <source>
        <dbReference type="ARBA" id="ARBA00023134"/>
    </source>
</evidence>
<evidence type="ECO:0000313" key="6">
    <source>
        <dbReference type="EMBL" id="OHA73903.1"/>
    </source>
</evidence>
<dbReference type="GO" id="GO:0051301">
    <property type="term" value="P:cell division"/>
    <property type="evidence" value="ECO:0007669"/>
    <property type="project" value="TreeGrafter"/>
</dbReference>
<dbReference type="PANTHER" id="PTHR30314">
    <property type="entry name" value="CELL DIVISION PROTEIN FTSZ-RELATED"/>
    <property type="match status" value="1"/>
</dbReference>
<dbReference type="GO" id="GO:0005737">
    <property type="term" value="C:cytoplasm"/>
    <property type="evidence" value="ECO:0007669"/>
    <property type="project" value="TreeGrafter"/>
</dbReference>
<dbReference type="GO" id="GO:0005525">
    <property type="term" value="F:GTP binding"/>
    <property type="evidence" value="ECO:0007669"/>
    <property type="project" value="UniProtKB-KW"/>
</dbReference>